<name>A7N920_VIBC1</name>
<organism evidence="1 2">
    <name type="scientific">Vibrio campbellii (strain ATCC BAA-1116)</name>
    <dbReference type="NCBI Taxonomy" id="2902295"/>
    <lineage>
        <taxon>Bacteria</taxon>
        <taxon>Pseudomonadati</taxon>
        <taxon>Pseudomonadota</taxon>
        <taxon>Gammaproteobacteria</taxon>
        <taxon>Vibrionales</taxon>
        <taxon>Vibrionaceae</taxon>
        <taxon>Vibrio</taxon>
    </lineage>
</organism>
<reference evidence="1 2" key="1">
    <citation type="submission" date="2007-08" db="EMBL/GenBank/DDBJ databases">
        <authorList>
            <consortium name="The Vibrio harveyi Genome Sequencing Project"/>
            <person name="Bassler B."/>
            <person name="Clifton S.W."/>
            <person name="Fulton L."/>
            <person name="Delehaunty K."/>
            <person name="Fronick C."/>
            <person name="Harrison M."/>
            <person name="Markivic C."/>
            <person name="Fulton R."/>
            <person name="Tin-Wollam A.-M."/>
            <person name="Shah N."/>
            <person name="Pepin K."/>
            <person name="Nash W."/>
            <person name="Thiruvilangam P."/>
            <person name="Bhonagiri V."/>
            <person name="Waters C."/>
            <person name="Tu K.C."/>
            <person name="Irgon J."/>
            <person name="Wilson R.K."/>
        </authorList>
    </citation>
    <scope>NUCLEOTIDE SEQUENCE [LARGE SCALE GENOMIC DNA]</scope>
    <source>
        <strain evidence="2">ATCC BAA-1116 / BB120</strain>
        <plasmid evidence="1 2">pVIBHAR</plasmid>
    </source>
</reference>
<evidence type="ECO:0000313" key="2">
    <source>
        <dbReference type="Proteomes" id="UP000008152"/>
    </source>
</evidence>
<accession>A7N920</accession>
<dbReference type="EMBL" id="CP000791">
    <property type="protein sequence ID" value="ABU75008.1"/>
    <property type="molecule type" value="Genomic_DNA"/>
</dbReference>
<geneLocation type="plasmid" evidence="1 2">
    <name>pVIBHAR</name>
</geneLocation>
<protein>
    <submittedName>
        <fullName evidence="1">Uncharacterized protein</fullName>
    </submittedName>
</protein>
<dbReference type="PATRIC" id="fig|338187.36.peg.5962"/>
<evidence type="ECO:0000313" key="1">
    <source>
        <dbReference type="EMBL" id="ABU75008.1"/>
    </source>
</evidence>
<dbReference type="Proteomes" id="UP000008152">
    <property type="component" value="Plasmid pVIBHAR"/>
</dbReference>
<keyword evidence="1" id="KW-0614">Plasmid</keyword>
<sequence length="74" mass="8386">MTPFYSIFGTPSVTTSAFEKLATIREHDWVTFGEAMSSSGKITRKKIYEIADQMTWVTVGEEQKFWKCVANASL</sequence>
<dbReference type="KEGG" id="vha:VIBHAR_p08161"/>
<proteinExistence type="predicted"/>
<gene>
    <name evidence="1" type="ordered locus">VIBHAR_p08161</name>
</gene>
<dbReference type="AlphaFoldDB" id="A7N920"/>